<sequence>MHLIFENAIPNLIELWTGAFKGLDHGTHNYELVPTVWDAIGAATASSGPSLPYAFCSRPPNIATYEKAQCTADSWSFWTQYIAPVIMENRFTSQQYYDHFVDFIKLLRTCLQFELTRDDVNYIRQGYKNWVLKYEERFYYQYSPDRLAVCTVTAHALLHIADSIEATGPVWTAWAFPMERFCGSLQGAIKSRRYPYASINNYVVNAARLTQLQLIYNLQHELSLRKVAKESYGFSHDDYPTCVLLPPHSNAPLEPRLLRKIINHLTTTYNSTVTVIRAICASAKIEQWGKVRRLQGGDTVHASALVNAREDTRDATYVRYEALVDKYARQPRRKPEYTMETFYGRLAHIFVVTLPPSTPLGNAVPTTHILAAIETCEIERSRPDVDIHYYSKLGALDMVDITCLQCLVGRIPHEGRWAIIDRSGDLARAIYAADEGGEAVVS</sequence>
<proteinExistence type="predicted"/>
<gene>
    <name evidence="1" type="ORF">HYDPIDRAFT_98351</name>
</gene>
<dbReference type="HOGENOM" id="CLU_032165_0_0_1"/>
<dbReference type="Proteomes" id="UP000053820">
    <property type="component" value="Unassembled WGS sequence"/>
</dbReference>
<reference evidence="1 2" key="1">
    <citation type="submission" date="2014-04" db="EMBL/GenBank/DDBJ databases">
        <title>Evolutionary Origins and Diversification of the Mycorrhizal Mutualists.</title>
        <authorList>
            <consortium name="DOE Joint Genome Institute"/>
            <consortium name="Mycorrhizal Genomics Consortium"/>
            <person name="Kohler A."/>
            <person name="Kuo A."/>
            <person name="Nagy L.G."/>
            <person name="Floudas D."/>
            <person name="Copeland A."/>
            <person name="Barry K.W."/>
            <person name="Cichocki N."/>
            <person name="Veneault-Fourrey C."/>
            <person name="LaButti K."/>
            <person name="Lindquist E.A."/>
            <person name="Lipzen A."/>
            <person name="Lundell T."/>
            <person name="Morin E."/>
            <person name="Murat C."/>
            <person name="Riley R."/>
            <person name="Ohm R."/>
            <person name="Sun H."/>
            <person name="Tunlid A."/>
            <person name="Henrissat B."/>
            <person name="Grigoriev I.V."/>
            <person name="Hibbett D.S."/>
            <person name="Martin F."/>
        </authorList>
    </citation>
    <scope>NUCLEOTIDE SEQUENCE [LARGE SCALE GENOMIC DNA]</scope>
    <source>
        <strain evidence="1 2">MD-312</strain>
    </source>
</reference>
<evidence type="ECO:0000313" key="1">
    <source>
        <dbReference type="EMBL" id="KIJ60585.1"/>
    </source>
</evidence>
<dbReference type="AlphaFoldDB" id="A0A0C9VRY2"/>
<dbReference type="OrthoDB" id="2404451at2759"/>
<evidence type="ECO:0000313" key="2">
    <source>
        <dbReference type="Proteomes" id="UP000053820"/>
    </source>
</evidence>
<name>A0A0C9VRY2_9AGAM</name>
<dbReference type="PANTHER" id="PTHR46579:SF1">
    <property type="entry name" value="F5_8 TYPE C DOMAIN-CONTAINING PROTEIN"/>
    <property type="match status" value="1"/>
</dbReference>
<keyword evidence="2" id="KW-1185">Reference proteome</keyword>
<dbReference type="PANTHER" id="PTHR46579">
    <property type="entry name" value="F5/8 TYPE C DOMAIN-CONTAINING PROTEIN-RELATED"/>
    <property type="match status" value="1"/>
</dbReference>
<organism evidence="1 2">
    <name type="scientific">Hydnomerulius pinastri MD-312</name>
    <dbReference type="NCBI Taxonomy" id="994086"/>
    <lineage>
        <taxon>Eukaryota</taxon>
        <taxon>Fungi</taxon>
        <taxon>Dikarya</taxon>
        <taxon>Basidiomycota</taxon>
        <taxon>Agaricomycotina</taxon>
        <taxon>Agaricomycetes</taxon>
        <taxon>Agaricomycetidae</taxon>
        <taxon>Boletales</taxon>
        <taxon>Boletales incertae sedis</taxon>
        <taxon>Leucogyrophana</taxon>
    </lineage>
</organism>
<accession>A0A0C9VRY2</accession>
<dbReference type="EMBL" id="KN839870">
    <property type="protein sequence ID" value="KIJ60585.1"/>
    <property type="molecule type" value="Genomic_DNA"/>
</dbReference>
<protein>
    <submittedName>
        <fullName evidence="1">Uncharacterized protein</fullName>
    </submittedName>
</protein>